<proteinExistence type="predicted"/>
<protein>
    <submittedName>
        <fullName evidence="1">Uncharacterized protein</fullName>
    </submittedName>
</protein>
<dbReference type="Proteomes" id="UP000004933">
    <property type="component" value="Unassembled WGS sequence"/>
</dbReference>
<gene>
    <name evidence="1" type="ORF">HMPREF9511_00948</name>
</gene>
<accession>A0ABC9P7R0</accession>
<reference evidence="1 2" key="1">
    <citation type="submission" date="2010-09" db="EMBL/GenBank/DDBJ databases">
        <authorList>
            <person name="Weinstock G."/>
            <person name="Sodergren E."/>
            <person name="Clifton S."/>
            <person name="Fulton L."/>
            <person name="Fulton B."/>
            <person name="Courtney L."/>
            <person name="Fronick C."/>
            <person name="Harrison M."/>
            <person name="Strong C."/>
            <person name="Farmer C."/>
            <person name="Delahaunty K."/>
            <person name="Markovic C."/>
            <person name="Hall O."/>
            <person name="Minx P."/>
            <person name="Tomlinson C."/>
            <person name="Mitreva M."/>
            <person name="Hou S."/>
            <person name="Chen J."/>
            <person name="Wollam A."/>
            <person name="Pepin K.H."/>
            <person name="Johnson M."/>
            <person name="Bhonagiri V."/>
            <person name="Zhang X."/>
            <person name="Suruliraj S."/>
            <person name="Warren W."/>
            <person name="Chinwalla A."/>
            <person name="Mardis E.R."/>
            <person name="Wilson R.K."/>
        </authorList>
    </citation>
    <scope>NUCLEOTIDE SEQUENCE [LARGE SCALE GENOMIC DNA]</scope>
    <source>
        <strain evidence="1 2">TX0630</strain>
    </source>
</reference>
<dbReference type="EMBL" id="AEBE01000033">
    <property type="protein sequence ID" value="EFU91058.1"/>
    <property type="molecule type" value="Genomic_DNA"/>
</dbReference>
<name>A0ABC9P7R0_ENTFL</name>
<comment type="caution">
    <text evidence="1">The sequence shown here is derived from an EMBL/GenBank/DDBJ whole genome shotgun (WGS) entry which is preliminary data.</text>
</comment>
<organism evidence="1 2">
    <name type="scientific">Enterococcus faecalis TX0630</name>
    <dbReference type="NCBI Taxonomy" id="749508"/>
    <lineage>
        <taxon>Bacteria</taxon>
        <taxon>Bacillati</taxon>
        <taxon>Bacillota</taxon>
        <taxon>Bacilli</taxon>
        <taxon>Lactobacillales</taxon>
        <taxon>Enterococcaceae</taxon>
        <taxon>Enterococcus</taxon>
    </lineage>
</organism>
<evidence type="ECO:0000313" key="2">
    <source>
        <dbReference type="Proteomes" id="UP000004933"/>
    </source>
</evidence>
<evidence type="ECO:0000313" key="1">
    <source>
        <dbReference type="EMBL" id="EFU91058.1"/>
    </source>
</evidence>
<sequence>MSKAKPIIRLLSSSCIPGTNDYSYLKGIFPIISVCSLSFYNINTNVQHILCITTEQYF</sequence>
<dbReference type="AlphaFoldDB" id="A0ABC9P7R0"/>